<evidence type="ECO:0000313" key="3">
    <source>
        <dbReference type="Proteomes" id="UP001165580"/>
    </source>
</evidence>
<protein>
    <recommendedName>
        <fullName evidence="4">Secreted protein</fullName>
    </recommendedName>
</protein>
<name>A0ABT2GFF3_9MICO</name>
<dbReference type="PROSITE" id="PS51318">
    <property type="entry name" value="TAT"/>
    <property type="match status" value="1"/>
</dbReference>
<dbReference type="Proteomes" id="UP001165580">
    <property type="component" value="Unassembled WGS sequence"/>
</dbReference>
<sequence length="125" mass="12585">MRSSRSSLLRAVSAGALVLAAVAIAVPAHAEPGFADPRAPRCTALTSDPQTVVVGELTALTTRCTSPSGAPLAVSAMHGAVTSVFGTFFYRADEPGDGYDKLTVHIAGVGPSGPGAVILVGLVER</sequence>
<dbReference type="RefSeq" id="WP_259486447.1">
    <property type="nucleotide sequence ID" value="NZ_JANTEZ010000003.1"/>
</dbReference>
<feature type="chain" id="PRO_5047371953" description="Secreted protein" evidence="1">
    <location>
        <begin position="31"/>
        <end position="125"/>
    </location>
</feature>
<dbReference type="InterPro" id="IPR006311">
    <property type="entry name" value="TAT_signal"/>
</dbReference>
<comment type="caution">
    <text evidence="2">The sequence shown here is derived from an EMBL/GenBank/DDBJ whole genome shotgun (WGS) entry which is preliminary data.</text>
</comment>
<keyword evidence="3" id="KW-1185">Reference proteome</keyword>
<feature type="signal peptide" evidence="1">
    <location>
        <begin position="1"/>
        <end position="30"/>
    </location>
</feature>
<gene>
    <name evidence="2" type="ORF">NVV95_10370</name>
</gene>
<accession>A0ABT2GFF3</accession>
<evidence type="ECO:0008006" key="4">
    <source>
        <dbReference type="Google" id="ProtNLM"/>
    </source>
</evidence>
<proteinExistence type="predicted"/>
<keyword evidence="1" id="KW-0732">Signal</keyword>
<reference evidence="2" key="1">
    <citation type="submission" date="2022-08" db="EMBL/GenBank/DDBJ databases">
        <authorList>
            <person name="Deng Y."/>
            <person name="Han X.-F."/>
            <person name="Zhang Y.-Q."/>
        </authorList>
    </citation>
    <scope>NUCLEOTIDE SEQUENCE</scope>
    <source>
        <strain evidence="2">CPCC 205716</strain>
    </source>
</reference>
<evidence type="ECO:0000256" key="1">
    <source>
        <dbReference type="SAM" id="SignalP"/>
    </source>
</evidence>
<dbReference type="EMBL" id="JANTEZ010000003">
    <property type="protein sequence ID" value="MCS5714956.1"/>
    <property type="molecule type" value="Genomic_DNA"/>
</dbReference>
<organism evidence="2 3">
    <name type="scientific">Herbiconiux gentiana</name>
    <dbReference type="NCBI Taxonomy" id="2970912"/>
    <lineage>
        <taxon>Bacteria</taxon>
        <taxon>Bacillati</taxon>
        <taxon>Actinomycetota</taxon>
        <taxon>Actinomycetes</taxon>
        <taxon>Micrococcales</taxon>
        <taxon>Microbacteriaceae</taxon>
        <taxon>Herbiconiux</taxon>
    </lineage>
</organism>
<evidence type="ECO:0000313" key="2">
    <source>
        <dbReference type="EMBL" id="MCS5714956.1"/>
    </source>
</evidence>